<sequence>MEKSDDDLARAISLSLLHTDPSIHHSNETEEALFQEQIMQAIQASRSTAQPPAQPSSTNPFLSERAQMEKERRERQKRLRKAKGIPDSEDERTQADSDDEDVKEPSAKRQRLSSSMPNGVQANARSSAASSSGSKHESSQNPYFWDGEWRPTATQGVEPRKDKRPTFRLSEILGNKTEIAFAILSTFALDIQWIYDLFDRSVPVIMVSQPGENGRASVKNVLPNWIKTTPFLQGGYGCMHMKFMMIFYKTGRLRVVVSTANLVPYDWRDIENAAWLQDIPPLSKPVTFDKEDKESFQYIMKTVLDNVNVKPALSIMVQQEHRDLPIQTLEDICTRWDWSKVRVHLIPSIAGKHQGWPDVILTGHTRLMKAVRNMGFQTGKGTQGKKLELEYQASSIGQYTTSWINEFYYSARGESAQDWLVKRKSERDNQPYPINLKILYPTKDTVHGSQHGERGGGTIFCKRNYWEGKKFPRKLFYDAKSKAGNTLMHTKMAIGVVSQNRPTKREVINVDSDSETEDDSDDESQVDSAQDTNAWAYLGSHNFTGSAWGYVSGSAFNPVLNIRNYELGVVFPLKNPAEANKMACFERPPRQYSPKDSPWVQEESVYFAQSNHN</sequence>
<evidence type="ECO:0000256" key="9">
    <source>
        <dbReference type="PIRSR" id="PIRSR610347-1"/>
    </source>
</evidence>
<evidence type="ECO:0000256" key="1">
    <source>
        <dbReference type="ARBA" id="ARBA00004123"/>
    </source>
</evidence>
<evidence type="ECO:0000256" key="2">
    <source>
        <dbReference type="ARBA" id="ARBA00010205"/>
    </source>
</evidence>
<dbReference type="SUPFAM" id="SSF56024">
    <property type="entry name" value="Phospholipase D/nuclease"/>
    <property type="match status" value="2"/>
</dbReference>
<dbReference type="GO" id="GO:0004527">
    <property type="term" value="F:exonuclease activity"/>
    <property type="evidence" value="ECO:0007669"/>
    <property type="project" value="UniProtKB-KW"/>
</dbReference>
<organism evidence="12 13">
    <name type="scientific">Rhodocollybia butyracea</name>
    <dbReference type="NCBI Taxonomy" id="206335"/>
    <lineage>
        <taxon>Eukaryota</taxon>
        <taxon>Fungi</taxon>
        <taxon>Dikarya</taxon>
        <taxon>Basidiomycota</taxon>
        <taxon>Agaricomycotina</taxon>
        <taxon>Agaricomycetes</taxon>
        <taxon>Agaricomycetidae</taxon>
        <taxon>Agaricales</taxon>
        <taxon>Marasmiineae</taxon>
        <taxon>Omphalotaceae</taxon>
        <taxon>Rhodocollybia</taxon>
    </lineage>
</organism>
<feature type="region of interest" description="Disordered" evidence="11">
    <location>
        <begin position="503"/>
        <end position="528"/>
    </location>
</feature>
<reference evidence="12" key="1">
    <citation type="submission" date="2020-11" db="EMBL/GenBank/DDBJ databases">
        <authorList>
            <consortium name="DOE Joint Genome Institute"/>
            <person name="Ahrendt S."/>
            <person name="Riley R."/>
            <person name="Andreopoulos W."/>
            <person name="Labutti K."/>
            <person name="Pangilinan J."/>
            <person name="Ruiz-Duenas F.J."/>
            <person name="Barrasa J.M."/>
            <person name="Sanchez-Garcia M."/>
            <person name="Camarero S."/>
            <person name="Miyauchi S."/>
            <person name="Serrano A."/>
            <person name="Linde D."/>
            <person name="Babiker R."/>
            <person name="Drula E."/>
            <person name="Ayuso-Fernandez I."/>
            <person name="Pacheco R."/>
            <person name="Padilla G."/>
            <person name="Ferreira P."/>
            <person name="Barriuso J."/>
            <person name="Kellner H."/>
            <person name="Castanera R."/>
            <person name="Alfaro M."/>
            <person name="Ramirez L."/>
            <person name="Pisabarro A.G."/>
            <person name="Kuo A."/>
            <person name="Tritt A."/>
            <person name="Lipzen A."/>
            <person name="He G."/>
            <person name="Yan M."/>
            <person name="Ng V."/>
            <person name="Cullen D."/>
            <person name="Martin F."/>
            <person name="Rosso M.-N."/>
            <person name="Henrissat B."/>
            <person name="Hibbett D."/>
            <person name="Martinez A.T."/>
            <person name="Grigoriev I.V."/>
        </authorList>
    </citation>
    <scope>NUCLEOTIDE SEQUENCE</scope>
    <source>
        <strain evidence="12">AH 40177</strain>
    </source>
</reference>
<feature type="binding site" evidence="10">
    <location>
        <position position="242"/>
    </location>
    <ligand>
        <name>substrate</name>
    </ligand>
</feature>
<dbReference type="Gene3D" id="3.30.870.10">
    <property type="entry name" value="Endonuclease Chain A"/>
    <property type="match status" value="2"/>
</dbReference>
<dbReference type="CDD" id="cd09122">
    <property type="entry name" value="PLDc_Tdp1_1"/>
    <property type="match status" value="1"/>
</dbReference>
<feature type="region of interest" description="Disordered" evidence="11">
    <location>
        <begin position="40"/>
        <end position="162"/>
    </location>
</feature>
<dbReference type="PANTHER" id="PTHR12415:SF0">
    <property type="entry name" value="TYROSYL-DNA PHOSPHODIESTERASE 1"/>
    <property type="match status" value="1"/>
</dbReference>
<dbReference type="InterPro" id="IPR010347">
    <property type="entry name" value="Tdp1"/>
</dbReference>
<evidence type="ECO:0000256" key="7">
    <source>
        <dbReference type="ARBA" id="ARBA00023204"/>
    </source>
</evidence>
<evidence type="ECO:0000256" key="11">
    <source>
        <dbReference type="SAM" id="MobiDB-lite"/>
    </source>
</evidence>
<proteinExistence type="inferred from homology"/>
<dbReference type="EMBL" id="JADNRY010000002">
    <property type="protein sequence ID" value="KAF9078207.1"/>
    <property type="molecule type" value="Genomic_DNA"/>
</dbReference>
<feature type="compositionally biased region" description="Acidic residues" evidence="11">
    <location>
        <begin position="512"/>
        <end position="525"/>
    </location>
</feature>
<dbReference type="PANTHER" id="PTHR12415">
    <property type="entry name" value="TYROSYL-DNA PHOSPHODIESTERASE 1"/>
    <property type="match status" value="1"/>
</dbReference>
<dbReference type="Pfam" id="PF06087">
    <property type="entry name" value="Tyr-DNA_phospho"/>
    <property type="match status" value="1"/>
</dbReference>
<name>A0A9P5QBR7_9AGAR</name>
<dbReference type="CDD" id="cd09123">
    <property type="entry name" value="PLDc_Tdp1_2"/>
    <property type="match status" value="1"/>
</dbReference>
<comment type="caution">
    <text evidence="12">The sequence shown here is derived from an EMBL/GenBank/DDBJ whole genome shotgun (WGS) entry which is preliminary data.</text>
</comment>
<comment type="subcellular location">
    <subcellularLocation>
        <location evidence="1">Nucleus</location>
    </subcellularLocation>
</comment>
<evidence type="ECO:0000313" key="13">
    <source>
        <dbReference type="Proteomes" id="UP000772434"/>
    </source>
</evidence>
<dbReference type="GO" id="GO:0017005">
    <property type="term" value="F:3'-tyrosyl-DNA phosphodiesterase activity"/>
    <property type="evidence" value="ECO:0007669"/>
    <property type="project" value="TreeGrafter"/>
</dbReference>
<evidence type="ECO:0000256" key="5">
    <source>
        <dbReference type="ARBA" id="ARBA00022801"/>
    </source>
</evidence>
<keyword evidence="4" id="KW-0227">DNA damage</keyword>
<evidence type="ECO:0000256" key="4">
    <source>
        <dbReference type="ARBA" id="ARBA00022763"/>
    </source>
</evidence>
<dbReference type="GO" id="GO:0005634">
    <property type="term" value="C:nucleus"/>
    <property type="evidence" value="ECO:0007669"/>
    <property type="project" value="UniProtKB-SubCell"/>
</dbReference>
<dbReference type="Proteomes" id="UP000772434">
    <property type="component" value="Unassembled WGS sequence"/>
</dbReference>
<accession>A0A9P5QBR7</accession>
<protein>
    <submittedName>
        <fullName evidence="12">Tyrosyl-DNA phosphodiesterase-domain-containing protein</fullName>
    </submittedName>
</protein>
<dbReference type="GO" id="GO:0003697">
    <property type="term" value="F:single-stranded DNA binding"/>
    <property type="evidence" value="ECO:0007669"/>
    <property type="project" value="TreeGrafter"/>
</dbReference>
<gene>
    <name evidence="12" type="ORF">BDP27DRAFT_1310985</name>
</gene>
<evidence type="ECO:0000256" key="6">
    <source>
        <dbReference type="ARBA" id="ARBA00022839"/>
    </source>
</evidence>
<comment type="similarity">
    <text evidence="2">Belongs to the tyrosyl-DNA phosphodiesterase family.</text>
</comment>
<feature type="active site" description="Proton donor/acceptor" evidence="9">
    <location>
        <position position="489"/>
    </location>
</feature>
<feature type="compositionally biased region" description="Polar residues" evidence="11">
    <location>
        <begin position="112"/>
        <end position="121"/>
    </location>
</feature>
<feature type="binding site" evidence="10">
    <location>
        <position position="491"/>
    </location>
    <ligand>
        <name>substrate</name>
    </ligand>
</feature>
<evidence type="ECO:0000313" key="12">
    <source>
        <dbReference type="EMBL" id="KAF9078207.1"/>
    </source>
</evidence>
<dbReference type="GO" id="GO:0006281">
    <property type="term" value="P:DNA repair"/>
    <property type="evidence" value="ECO:0007669"/>
    <property type="project" value="UniProtKB-KW"/>
</dbReference>
<keyword evidence="5" id="KW-0378">Hydrolase</keyword>
<dbReference type="OrthoDB" id="47785at2759"/>
<evidence type="ECO:0000256" key="8">
    <source>
        <dbReference type="ARBA" id="ARBA00023242"/>
    </source>
</evidence>
<keyword evidence="3" id="KW-0540">Nuclease</keyword>
<keyword evidence="6" id="KW-0269">Exonuclease</keyword>
<feature type="compositionally biased region" description="Low complexity" evidence="11">
    <location>
        <begin position="122"/>
        <end position="133"/>
    </location>
</feature>
<keyword evidence="13" id="KW-1185">Reference proteome</keyword>
<keyword evidence="8" id="KW-0539">Nucleus</keyword>
<evidence type="ECO:0000256" key="10">
    <source>
        <dbReference type="PIRSR" id="PIRSR610347-2"/>
    </source>
</evidence>
<feature type="active site" description="Nucleophile" evidence="9">
    <location>
        <position position="240"/>
    </location>
</feature>
<dbReference type="GO" id="GO:0003690">
    <property type="term" value="F:double-stranded DNA binding"/>
    <property type="evidence" value="ECO:0007669"/>
    <property type="project" value="TreeGrafter"/>
</dbReference>
<dbReference type="AlphaFoldDB" id="A0A9P5QBR7"/>
<feature type="compositionally biased region" description="Polar residues" evidence="11">
    <location>
        <begin position="40"/>
        <end position="61"/>
    </location>
</feature>
<evidence type="ECO:0000256" key="3">
    <source>
        <dbReference type="ARBA" id="ARBA00022722"/>
    </source>
</evidence>
<keyword evidence="7" id="KW-0234">DNA repair</keyword>